<sequence>MFSQLNILGYDNRRQRKCGVIAKHGSIAKVFLRRFGSVHELRQSNPEVGEVLQITEKGTNRKIFYLVTKKASYPKPKY</sequence>
<evidence type="ECO:0000313" key="2">
    <source>
        <dbReference type="Proteomes" id="UP001152888"/>
    </source>
</evidence>
<comment type="caution">
    <text evidence="1">The sequence shown here is derived from an EMBL/GenBank/DDBJ whole genome shotgun (WGS) entry which is preliminary data.</text>
</comment>
<dbReference type="Gene3D" id="3.40.220.10">
    <property type="entry name" value="Leucine Aminopeptidase, subunit E, domain 1"/>
    <property type="match status" value="1"/>
</dbReference>
<protein>
    <submittedName>
        <fullName evidence="1">Uncharacterized protein</fullName>
    </submittedName>
</protein>
<keyword evidence="2" id="KW-1185">Reference proteome</keyword>
<evidence type="ECO:0000313" key="1">
    <source>
        <dbReference type="EMBL" id="CAH1969844.1"/>
    </source>
</evidence>
<gene>
    <name evidence="1" type="ORF">ACAOBT_LOCUS8590</name>
</gene>
<name>A0A9P0KFN6_ACAOB</name>
<accession>A0A9P0KFN6</accession>
<dbReference type="InterPro" id="IPR043472">
    <property type="entry name" value="Macro_dom-like"/>
</dbReference>
<reference evidence="1" key="1">
    <citation type="submission" date="2022-03" db="EMBL/GenBank/DDBJ databases">
        <authorList>
            <person name="Sayadi A."/>
        </authorList>
    </citation>
    <scope>NUCLEOTIDE SEQUENCE</scope>
</reference>
<dbReference type="EMBL" id="CAKOFQ010006766">
    <property type="protein sequence ID" value="CAH1969844.1"/>
    <property type="molecule type" value="Genomic_DNA"/>
</dbReference>
<dbReference type="OrthoDB" id="2155246at2759"/>
<proteinExistence type="predicted"/>
<organism evidence="1 2">
    <name type="scientific">Acanthoscelides obtectus</name>
    <name type="common">Bean weevil</name>
    <name type="synonym">Bruchus obtectus</name>
    <dbReference type="NCBI Taxonomy" id="200917"/>
    <lineage>
        <taxon>Eukaryota</taxon>
        <taxon>Metazoa</taxon>
        <taxon>Ecdysozoa</taxon>
        <taxon>Arthropoda</taxon>
        <taxon>Hexapoda</taxon>
        <taxon>Insecta</taxon>
        <taxon>Pterygota</taxon>
        <taxon>Neoptera</taxon>
        <taxon>Endopterygota</taxon>
        <taxon>Coleoptera</taxon>
        <taxon>Polyphaga</taxon>
        <taxon>Cucujiformia</taxon>
        <taxon>Chrysomeloidea</taxon>
        <taxon>Chrysomelidae</taxon>
        <taxon>Bruchinae</taxon>
        <taxon>Bruchini</taxon>
        <taxon>Acanthoscelides</taxon>
    </lineage>
</organism>
<dbReference type="AlphaFoldDB" id="A0A9P0KFN6"/>
<dbReference type="Proteomes" id="UP001152888">
    <property type="component" value="Unassembled WGS sequence"/>
</dbReference>